<keyword evidence="2 7" id="KW-0444">Lipid biosynthesis</keyword>
<gene>
    <name evidence="7" type="primary">acpP</name>
    <name evidence="11" type="ORF">SAMN02745196_02131</name>
</gene>
<feature type="domain" description="Carrier" evidence="10">
    <location>
        <begin position="1"/>
        <end position="75"/>
    </location>
</feature>
<keyword evidence="1 7" id="KW-0596">Phosphopantetheine</keyword>
<comment type="function">
    <text evidence="7 9">Carrier of the growing fatty acid chain in fatty acid biosynthesis.</text>
</comment>
<dbReference type="NCBIfam" id="NF002150">
    <property type="entry name" value="PRK00982.1-4"/>
    <property type="match status" value="1"/>
</dbReference>
<keyword evidence="4 7" id="KW-0276">Fatty acid metabolism</keyword>
<comment type="PTM">
    <text evidence="7">4'-phosphopantetheine is transferred from CoA to a specific serine of apo-ACP by AcpS. This modification is essential for activity because fatty acids are bound in thioester linkage to the sulfhydryl of the prosthetic group.</text>
</comment>
<proteinExistence type="inferred from homology"/>
<dbReference type="NCBIfam" id="NF002148">
    <property type="entry name" value="PRK00982.1-2"/>
    <property type="match status" value="1"/>
</dbReference>
<evidence type="ECO:0000256" key="4">
    <source>
        <dbReference type="ARBA" id="ARBA00022832"/>
    </source>
</evidence>
<organism evidence="11 12">
    <name type="scientific">Clostridium collagenovorans DSM 3089</name>
    <dbReference type="NCBI Taxonomy" id="1121306"/>
    <lineage>
        <taxon>Bacteria</taxon>
        <taxon>Bacillati</taxon>
        <taxon>Bacillota</taxon>
        <taxon>Clostridia</taxon>
        <taxon>Eubacteriales</taxon>
        <taxon>Clostridiaceae</taxon>
        <taxon>Clostridium</taxon>
    </lineage>
</organism>
<evidence type="ECO:0000259" key="10">
    <source>
        <dbReference type="PROSITE" id="PS50075"/>
    </source>
</evidence>
<comment type="pathway">
    <text evidence="7 9">Lipid metabolism; fatty acid biosynthesis.</text>
</comment>
<keyword evidence="12" id="KW-1185">Reference proteome</keyword>
<reference evidence="11 12" key="1">
    <citation type="submission" date="2016-11" db="EMBL/GenBank/DDBJ databases">
        <authorList>
            <person name="Jaros S."/>
            <person name="Januszkiewicz K."/>
            <person name="Wedrychowicz H."/>
        </authorList>
    </citation>
    <scope>NUCLEOTIDE SEQUENCE [LARGE SCALE GENOMIC DNA]</scope>
    <source>
        <strain evidence="11 12">DSM 3089</strain>
    </source>
</reference>
<accession>A0A1M5X9E0</accession>
<evidence type="ECO:0000256" key="7">
    <source>
        <dbReference type="HAMAP-Rule" id="MF_01217"/>
    </source>
</evidence>
<protein>
    <recommendedName>
        <fullName evidence="7 8">Acyl carrier protein</fullName>
        <shortName evidence="7">ACP</shortName>
    </recommendedName>
</protein>
<dbReference type="NCBIfam" id="TIGR00517">
    <property type="entry name" value="acyl_carrier"/>
    <property type="match status" value="1"/>
</dbReference>
<evidence type="ECO:0000256" key="5">
    <source>
        <dbReference type="ARBA" id="ARBA00023098"/>
    </source>
</evidence>
<dbReference type="PROSITE" id="PS50075">
    <property type="entry name" value="CARRIER"/>
    <property type="match status" value="1"/>
</dbReference>
<dbReference type="GO" id="GO:0000035">
    <property type="term" value="F:acyl binding"/>
    <property type="evidence" value="ECO:0007669"/>
    <property type="project" value="TreeGrafter"/>
</dbReference>
<evidence type="ECO:0000313" key="12">
    <source>
        <dbReference type="Proteomes" id="UP000184526"/>
    </source>
</evidence>
<evidence type="ECO:0000256" key="8">
    <source>
        <dbReference type="NCBIfam" id="TIGR00517"/>
    </source>
</evidence>
<comment type="subcellular location">
    <subcellularLocation>
        <location evidence="7">Cytoplasm</location>
    </subcellularLocation>
</comment>
<dbReference type="GO" id="GO:0005829">
    <property type="term" value="C:cytosol"/>
    <property type="evidence" value="ECO:0007669"/>
    <property type="project" value="TreeGrafter"/>
</dbReference>
<comment type="PTM">
    <text evidence="9">4'-phosphopantetheine is transferred from CoA to a specific serine of apo-ACP by acpS.</text>
</comment>
<dbReference type="UniPathway" id="UPA00094"/>
<dbReference type="STRING" id="1121306.SAMN02745196_02131"/>
<dbReference type="RefSeq" id="WP_072831994.1">
    <property type="nucleotide sequence ID" value="NZ_FQXP01000007.1"/>
</dbReference>
<evidence type="ECO:0000256" key="2">
    <source>
        <dbReference type="ARBA" id="ARBA00022516"/>
    </source>
</evidence>
<keyword evidence="6 7" id="KW-0275">Fatty acid biosynthesis</keyword>
<dbReference type="Gene3D" id="1.10.1200.10">
    <property type="entry name" value="ACP-like"/>
    <property type="match status" value="1"/>
</dbReference>
<dbReference type="InterPro" id="IPR009081">
    <property type="entry name" value="PP-bd_ACP"/>
</dbReference>
<dbReference type="EMBL" id="FQXP01000007">
    <property type="protein sequence ID" value="SHH96467.1"/>
    <property type="molecule type" value="Genomic_DNA"/>
</dbReference>
<dbReference type="GO" id="GO:0000036">
    <property type="term" value="F:acyl carrier activity"/>
    <property type="evidence" value="ECO:0007669"/>
    <property type="project" value="UniProtKB-UniRule"/>
</dbReference>
<dbReference type="PANTHER" id="PTHR20863">
    <property type="entry name" value="ACYL CARRIER PROTEIN"/>
    <property type="match status" value="1"/>
</dbReference>
<dbReference type="InterPro" id="IPR003231">
    <property type="entry name" value="ACP"/>
</dbReference>
<comment type="similarity">
    <text evidence="7">Belongs to the acyl carrier protein (ACP) family.</text>
</comment>
<evidence type="ECO:0000256" key="9">
    <source>
        <dbReference type="RuleBase" id="RU003545"/>
    </source>
</evidence>
<name>A0A1M5X9E0_9CLOT</name>
<keyword evidence="3 7" id="KW-0597">Phosphoprotein</keyword>
<keyword evidence="5 7" id="KW-0443">Lipid metabolism</keyword>
<evidence type="ECO:0000313" key="11">
    <source>
        <dbReference type="EMBL" id="SHH96467.1"/>
    </source>
</evidence>
<dbReference type="GO" id="GO:0009245">
    <property type="term" value="P:lipid A biosynthetic process"/>
    <property type="evidence" value="ECO:0007669"/>
    <property type="project" value="TreeGrafter"/>
</dbReference>
<sequence length="76" mass="8475">MVFEKVKNILVKELSLDADQVTMEANLIDDLGVDSLDIFEVVMSLEEAFAIEISNDDIEDIKTVGDIVNYIQARIG</sequence>
<evidence type="ECO:0000256" key="3">
    <source>
        <dbReference type="ARBA" id="ARBA00022553"/>
    </source>
</evidence>
<evidence type="ECO:0000256" key="1">
    <source>
        <dbReference type="ARBA" id="ARBA00022450"/>
    </source>
</evidence>
<dbReference type="Pfam" id="PF00550">
    <property type="entry name" value="PP-binding"/>
    <property type="match status" value="1"/>
</dbReference>
<feature type="modified residue" description="O-(pantetheine 4'-phosphoryl)serine" evidence="7">
    <location>
        <position position="35"/>
    </location>
</feature>
<dbReference type="PANTHER" id="PTHR20863:SF76">
    <property type="entry name" value="CARRIER DOMAIN-CONTAINING PROTEIN"/>
    <property type="match status" value="1"/>
</dbReference>
<dbReference type="InterPro" id="IPR036736">
    <property type="entry name" value="ACP-like_sf"/>
</dbReference>
<dbReference type="GO" id="GO:0016020">
    <property type="term" value="C:membrane"/>
    <property type="evidence" value="ECO:0007669"/>
    <property type="project" value="GOC"/>
</dbReference>
<keyword evidence="7" id="KW-0963">Cytoplasm</keyword>
<dbReference type="SUPFAM" id="SSF47336">
    <property type="entry name" value="ACP-like"/>
    <property type="match status" value="1"/>
</dbReference>
<dbReference type="OrthoDB" id="9804551at2"/>
<dbReference type="AlphaFoldDB" id="A0A1M5X9E0"/>
<evidence type="ECO:0000256" key="6">
    <source>
        <dbReference type="ARBA" id="ARBA00023160"/>
    </source>
</evidence>
<dbReference type="HAMAP" id="MF_01217">
    <property type="entry name" value="Acyl_carrier"/>
    <property type="match status" value="1"/>
</dbReference>
<dbReference type="Proteomes" id="UP000184526">
    <property type="component" value="Unassembled WGS sequence"/>
</dbReference>